<feature type="non-terminal residue" evidence="4">
    <location>
        <position position="1"/>
    </location>
</feature>
<dbReference type="EMBL" id="HE575320">
    <property type="protein sequence ID" value="CCC91442.1"/>
    <property type="molecule type" value="Genomic_DNA"/>
</dbReference>
<name>G0UPY1_TRYCI</name>
<dbReference type="GO" id="GO:0005856">
    <property type="term" value="C:cytoskeleton"/>
    <property type="evidence" value="ECO:0007669"/>
    <property type="project" value="TreeGrafter"/>
</dbReference>
<feature type="coiled-coil region" evidence="1">
    <location>
        <begin position="876"/>
        <end position="914"/>
    </location>
</feature>
<proteinExistence type="predicted"/>
<feature type="domain" description="Flagellar attachment zone protein 1 conserved" evidence="3">
    <location>
        <begin position="540"/>
        <end position="628"/>
    </location>
</feature>
<dbReference type="Pfam" id="PF23398">
    <property type="entry name" value="FAZ1_cons"/>
    <property type="match status" value="1"/>
</dbReference>
<feature type="coiled-coil region" evidence="1">
    <location>
        <begin position="693"/>
        <end position="727"/>
    </location>
</feature>
<reference evidence="4" key="1">
    <citation type="journal article" date="2012" name="Proc. Natl. Acad. Sci. U.S.A.">
        <title>Antigenic diversity is generated by distinct evolutionary mechanisms in African trypanosome species.</title>
        <authorList>
            <person name="Jackson A.P."/>
            <person name="Berry A."/>
            <person name="Aslett M."/>
            <person name="Allison H.C."/>
            <person name="Burton P."/>
            <person name="Vavrova-Anderson J."/>
            <person name="Brown R."/>
            <person name="Browne H."/>
            <person name="Corton N."/>
            <person name="Hauser H."/>
            <person name="Gamble J."/>
            <person name="Gilderthorp R."/>
            <person name="Marcello L."/>
            <person name="McQuillan J."/>
            <person name="Otto T.D."/>
            <person name="Quail M.A."/>
            <person name="Sanders M.J."/>
            <person name="van Tonder A."/>
            <person name="Ginger M.L."/>
            <person name="Field M.C."/>
            <person name="Barry J.D."/>
            <person name="Hertz-Fowler C."/>
            <person name="Berriman M."/>
        </authorList>
    </citation>
    <scope>NUCLEOTIDE SEQUENCE</scope>
    <source>
        <strain evidence="4">IL3000</strain>
    </source>
</reference>
<evidence type="ECO:0000256" key="2">
    <source>
        <dbReference type="SAM" id="MobiDB-lite"/>
    </source>
</evidence>
<sequence length="1050" mass="119760">ELRRSEGAMSAEVGRHVERIRELEEELAELRDGNDRLEDELRRSEGAMSAEVGRHVERIRELEEELAQLKDGNDRLEEELRRSEGAKSAEVGRHVERIRELEEELAELRDGNDRLEDELRRSEGAMSAEVGRHVERIRELEEELAQLKDGNDRLEEELRRSEGAKSAEVGRHMERIRELEEELAELRDGNDRLEEELRRSEGAMSAEVGRHMERIRELEEELAQLKDGNDRLEEELRRSEGAKSAEVGRHVERIRELEEELAQLKDGNDRLDGELRRSEGAMSAEVGRHVERIRELEEELAELRDGNDRLDGELRRSEGAKSAEVGRHMERIRELEEEVAELREEISQLGAENEELRRVDKENSREIESLGGIIRSLRGTVGSISLENEELRGSDESRARELLVQGELVRELDSELQEFLAQNEELRVTDEAKARELDTQRSLLREAEKQLDEMRADKENMRQELLLHRRSLQKVLAALRQLRVDSDDGVLVGHEEQMMHLKEEVVGDIVELLEHPFFDGDDGSTECEPRRSADVASGHVKSSHRVNLQGEGYEELLLKKPEALRSAFVTDAANACRVYRDAINNVAFSPSGRVVELDVTHPSNVSPSEIERRLQQHPFRETQNLLDSSNVSDHDGVSGAVSSILRRACDVMVDEQSVFVDEMLSRLILERSSLSSFQCLLVVAFLSRDSIRVRREGELLEELEERATEHTEMLENMEEMVVLLEEARQAECAVRNELFAREEELLELRCIQGRDKKFRDEMLMSLFSTLEKARESHMEVARGKVEELMQDVYVIGELEQEVNRLSSENSDLKEELERQEVKHKDDLEVLNKRIAALLLELGEKGYEYTDTIGKLDEFVNLLESARAAEKAALIALEAREQELFDLQDARDEEMREVESVMRQLEARVEELQGGTQGSAPWLPSRSFVAAFGSSASSGVGAASGSCVTAGTANAMSSMRHQLEQLKREKEALMMELESKGRQHEEVVDELNRNIGGLMTDLDSRIRGCQVSATSAKELLREISLLRSVEDVDDDDDGDTTTHNEASWSRP</sequence>
<feature type="coiled-coil region" evidence="1">
    <location>
        <begin position="795"/>
        <end position="833"/>
    </location>
</feature>
<evidence type="ECO:0000259" key="3">
    <source>
        <dbReference type="Pfam" id="PF23398"/>
    </source>
</evidence>
<feature type="coiled-coil region" evidence="1">
    <location>
        <begin position="409"/>
        <end position="471"/>
    </location>
</feature>
<feature type="region of interest" description="Disordered" evidence="2">
    <location>
        <begin position="1029"/>
        <end position="1050"/>
    </location>
</feature>
<dbReference type="VEuPathDB" id="TriTrypDB:TcIL3000_7_2520"/>
<feature type="region of interest" description="Disordered" evidence="2">
    <location>
        <begin position="73"/>
        <end position="92"/>
    </location>
</feature>
<dbReference type="InterPro" id="IPR056614">
    <property type="entry name" value="FAZ1_cons"/>
</dbReference>
<gene>
    <name evidence="4" type="ORF">TCIL3000_7_2520</name>
</gene>
<protein>
    <recommendedName>
        <fullName evidence="3">Flagellar attachment zone protein 1 conserved domain-containing protein</fullName>
    </recommendedName>
</protein>
<organism evidence="4">
    <name type="scientific">Trypanosoma congolense (strain IL3000)</name>
    <dbReference type="NCBI Taxonomy" id="1068625"/>
    <lineage>
        <taxon>Eukaryota</taxon>
        <taxon>Discoba</taxon>
        <taxon>Euglenozoa</taxon>
        <taxon>Kinetoplastea</taxon>
        <taxon>Metakinetoplastina</taxon>
        <taxon>Trypanosomatida</taxon>
        <taxon>Trypanosomatidae</taxon>
        <taxon>Trypanosoma</taxon>
        <taxon>Nannomonas</taxon>
    </lineage>
</organism>
<dbReference type="PANTHER" id="PTHR47357:SF1">
    <property type="entry name" value="SPINDLE POLE BODY COMPONENT 110"/>
    <property type="match status" value="1"/>
</dbReference>
<evidence type="ECO:0000256" key="1">
    <source>
        <dbReference type="SAM" id="Coils"/>
    </source>
</evidence>
<dbReference type="AlphaFoldDB" id="G0UPY1"/>
<accession>G0UPY1</accession>
<keyword evidence="1" id="KW-0175">Coiled coil</keyword>
<dbReference type="PANTHER" id="PTHR47357">
    <property type="entry name" value="COP1-INTERACTIVE PROTEIN 1"/>
    <property type="match status" value="1"/>
</dbReference>
<dbReference type="GO" id="GO:0005200">
    <property type="term" value="F:structural constituent of cytoskeleton"/>
    <property type="evidence" value="ECO:0007669"/>
    <property type="project" value="TreeGrafter"/>
</dbReference>
<feature type="coiled-coil region" evidence="1">
    <location>
        <begin position="955"/>
        <end position="993"/>
    </location>
</feature>
<evidence type="ECO:0000313" key="4">
    <source>
        <dbReference type="EMBL" id="CCC91442.1"/>
    </source>
</evidence>